<keyword evidence="2" id="KW-1003">Cell membrane</keyword>
<comment type="caution">
    <text evidence="5">The sequence shown here is derived from an EMBL/GenBank/DDBJ whole genome shotgun (WGS) entry which is preliminary data.</text>
</comment>
<proteinExistence type="inferred from homology"/>
<dbReference type="EMBL" id="JAPKNA010000001">
    <property type="protein sequence ID" value="MCX5463711.1"/>
    <property type="molecule type" value="Genomic_DNA"/>
</dbReference>
<accession>A0ABT3VKS6</accession>
<keyword evidence="2" id="KW-0408">Iron</keyword>
<dbReference type="HAMAP" id="MF_00994">
    <property type="entry name" value="LPS_assembly_LapB"/>
    <property type="match status" value="1"/>
</dbReference>
<dbReference type="InterPro" id="IPR041166">
    <property type="entry name" value="Rubredoxin_2"/>
</dbReference>
<dbReference type="RefSeq" id="WP_207875207.1">
    <property type="nucleotide sequence ID" value="NZ_JAPKNA010000001.1"/>
</dbReference>
<keyword evidence="2" id="KW-0677">Repeat</keyword>
<keyword evidence="6" id="KW-1185">Reference proteome</keyword>
<dbReference type="SUPFAM" id="SSF48452">
    <property type="entry name" value="TPR-like"/>
    <property type="match status" value="1"/>
</dbReference>
<protein>
    <recommendedName>
        <fullName evidence="2">Lipopolysaccharide assembly protein B</fullName>
    </recommendedName>
</protein>
<feature type="transmembrane region" description="Helical" evidence="3">
    <location>
        <begin position="6"/>
        <end position="24"/>
    </location>
</feature>
<organism evidence="5 6">
    <name type="scientific">Alcaligenes parafaecalis</name>
    <dbReference type="NCBI Taxonomy" id="171260"/>
    <lineage>
        <taxon>Bacteria</taxon>
        <taxon>Pseudomonadati</taxon>
        <taxon>Pseudomonadota</taxon>
        <taxon>Betaproteobacteria</taxon>
        <taxon>Burkholderiales</taxon>
        <taxon>Alcaligenaceae</taxon>
        <taxon>Alcaligenes</taxon>
    </lineage>
</organism>
<evidence type="ECO:0000313" key="5">
    <source>
        <dbReference type="EMBL" id="MCX5463711.1"/>
    </source>
</evidence>
<dbReference type="Pfam" id="PF13176">
    <property type="entry name" value="TPR_7"/>
    <property type="match status" value="1"/>
</dbReference>
<dbReference type="NCBIfam" id="NF008755">
    <property type="entry name" value="PRK11788.1-3"/>
    <property type="match status" value="1"/>
</dbReference>
<gene>
    <name evidence="2 5" type="primary">lapB</name>
    <name evidence="5" type="ORF">OSH09_05915</name>
</gene>
<feature type="binding site" evidence="2">
    <location>
        <position position="383"/>
    </location>
    <ligand>
        <name>Fe cation</name>
        <dbReference type="ChEBI" id="CHEBI:24875"/>
    </ligand>
</feature>
<keyword evidence="1 2" id="KW-0479">Metal-binding</keyword>
<comment type="subcellular location">
    <subcellularLocation>
        <location evidence="2">Cell inner membrane</location>
        <topology evidence="2">Single-pass membrane protein</topology>
        <orientation evidence="2">Cytoplasmic side</orientation>
    </subcellularLocation>
</comment>
<evidence type="ECO:0000256" key="1">
    <source>
        <dbReference type="ARBA" id="ARBA00022723"/>
    </source>
</evidence>
<name>A0ABT3VKS6_9BURK</name>
<keyword evidence="2 3" id="KW-0812">Transmembrane</keyword>
<evidence type="ECO:0000259" key="4">
    <source>
        <dbReference type="Pfam" id="PF18073"/>
    </source>
</evidence>
<keyword evidence="2" id="KW-0802">TPR repeat</keyword>
<keyword evidence="2" id="KW-0997">Cell inner membrane</keyword>
<evidence type="ECO:0000256" key="3">
    <source>
        <dbReference type="SAM" id="Phobius"/>
    </source>
</evidence>
<dbReference type="InterPro" id="IPR030865">
    <property type="entry name" value="LapB"/>
</dbReference>
<feature type="topological domain" description="Cytoplasmic" evidence="2">
    <location>
        <begin position="23"/>
        <end position="415"/>
    </location>
</feature>
<dbReference type="Gene3D" id="1.25.40.10">
    <property type="entry name" value="Tetratricopeptide repeat domain"/>
    <property type="match status" value="1"/>
</dbReference>
<dbReference type="Proteomes" id="UP001209916">
    <property type="component" value="Unassembled WGS sequence"/>
</dbReference>
<dbReference type="InterPro" id="IPR019734">
    <property type="entry name" value="TPR_rpt"/>
</dbReference>
<feature type="binding site" evidence="2">
    <location>
        <position position="400"/>
    </location>
    <ligand>
        <name>Fe cation</name>
        <dbReference type="ChEBI" id="CHEBI:24875"/>
    </ligand>
</feature>
<feature type="binding site" evidence="2">
    <location>
        <position position="397"/>
    </location>
    <ligand>
        <name>Fe cation</name>
        <dbReference type="ChEBI" id="CHEBI:24875"/>
    </ligand>
</feature>
<evidence type="ECO:0000256" key="2">
    <source>
        <dbReference type="HAMAP-Rule" id="MF_00994"/>
    </source>
</evidence>
<keyword evidence="2 3" id="KW-0472">Membrane</keyword>
<comment type="similarity">
    <text evidence="2">Belongs to the LapB family.</text>
</comment>
<keyword evidence="2 3" id="KW-1133">Transmembrane helix</keyword>
<sequence length="415" mass="47339">MDFETWWLVFVPILFALGWVAARVDFRQMMSETRTLPDSYFKGLNFLLNEEPDRAIDAFVEVAKLDPETTELHFALGSLFRRRGEMERAIRVHQSLLSRADLPVADRENAQFQIAQDFLKAGMLDRAEAAFEAVRETRFAIPAMRALIRIYESEHDWPRAIEAVRRLRALVDEPVPQLVHYQCEQAEGALQGKQPDFDRAAKALDEADNAIRKLGTGQGMYASQARVAGLRARVARMQGQSEQERAYLVSILSSAPEYVGLYATELLDSYRKLGRAEEGVAMLRSHYQQHPSLDIFNVLFRVLREQEGHLQAWAFARDALRAHPSLLGLDKMLEVELQDQGQNKEGVEGVDAVGVDQIIAGADLSLLRSLIHRHTQRLDRYSCSSCGFEARHFYWQCPGCNSWETYAPRRLEELK</sequence>
<reference evidence="5 6" key="1">
    <citation type="submission" date="2022-11" db="EMBL/GenBank/DDBJ databases">
        <title>Biodiversity and phylogenetic relationships of bacteria.</title>
        <authorList>
            <person name="Machado R.A.R."/>
            <person name="Bhat A."/>
            <person name="Loulou A."/>
            <person name="Kallel S."/>
        </authorList>
    </citation>
    <scope>NUCLEOTIDE SEQUENCE [LARGE SCALE GENOMIC DNA]</scope>
    <source>
        <strain evidence="5 6">DSM 13975</strain>
    </source>
</reference>
<feature type="domain" description="LapB rubredoxin metal binding" evidence="4">
    <location>
        <begin position="381"/>
        <end position="405"/>
    </location>
</feature>
<evidence type="ECO:0000313" key="6">
    <source>
        <dbReference type="Proteomes" id="UP001209916"/>
    </source>
</evidence>
<feature type="binding site" evidence="2">
    <location>
        <position position="386"/>
    </location>
    <ligand>
        <name>Fe cation</name>
        <dbReference type="ChEBI" id="CHEBI:24875"/>
    </ligand>
</feature>
<comment type="function">
    <text evidence="2">Modulates cellular lipopolysaccharide (LPS) levels by regulating LpxC, which is involved in lipid A biosynthesis. May act by modulating the proteolytic activity of FtsH towards LpxC. May also coordinate assembly of proteins involved in LPS synthesis at the plasma membrane.</text>
</comment>
<dbReference type="InterPro" id="IPR011990">
    <property type="entry name" value="TPR-like_helical_dom_sf"/>
</dbReference>
<dbReference type="Pfam" id="PF18073">
    <property type="entry name" value="Zn_ribbon_LapB"/>
    <property type="match status" value="1"/>
</dbReference>